<evidence type="ECO:0000313" key="2">
    <source>
        <dbReference type="Proteomes" id="UP000019478"/>
    </source>
</evidence>
<name>W9XDA2_9EURO</name>
<dbReference type="OrthoDB" id="4126938at2759"/>
<reference evidence="1 2" key="1">
    <citation type="submission" date="2013-03" db="EMBL/GenBank/DDBJ databases">
        <title>The Genome Sequence of Capronia epimyces CBS 606.96.</title>
        <authorList>
            <consortium name="The Broad Institute Genomics Platform"/>
            <person name="Cuomo C."/>
            <person name="de Hoog S."/>
            <person name="Gorbushina A."/>
            <person name="Walker B."/>
            <person name="Young S.K."/>
            <person name="Zeng Q."/>
            <person name="Gargeya S."/>
            <person name="Fitzgerald M."/>
            <person name="Haas B."/>
            <person name="Abouelleil A."/>
            <person name="Allen A.W."/>
            <person name="Alvarado L."/>
            <person name="Arachchi H.M."/>
            <person name="Berlin A.M."/>
            <person name="Chapman S.B."/>
            <person name="Gainer-Dewar J."/>
            <person name="Goldberg J."/>
            <person name="Griggs A."/>
            <person name="Gujja S."/>
            <person name="Hansen M."/>
            <person name="Howarth C."/>
            <person name="Imamovic A."/>
            <person name="Ireland A."/>
            <person name="Larimer J."/>
            <person name="McCowan C."/>
            <person name="Murphy C."/>
            <person name="Pearson M."/>
            <person name="Poon T.W."/>
            <person name="Priest M."/>
            <person name="Roberts A."/>
            <person name="Saif S."/>
            <person name="Shea T."/>
            <person name="Sisk P."/>
            <person name="Sykes S."/>
            <person name="Wortman J."/>
            <person name="Nusbaum C."/>
            <person name="Birren B."/>
        </authorList>
    </citation>
    <scope>NUCLEOTIDE SEQUENCE [LARGE SCALE GENOMIC DNA]</scope>
    <source>
        <strain evidence="1 2">CBS 606.96</strain>
    </source>
</reference>
<dbReference type="Proteomes" id="UP000019478">
    <property type="component" value="Unassembled WGS sequence"/>
</dbReference>
<dbReference type="eggNOG" id="ENOG502TB1G">
    <property type="taxonomic scope" value="Eukaryota"/>
</dbReference>
<protein>
    <submittedName>
        <fullName evidence="1">Uncharacterized protein</fullName>
    </submittedName>
</protein>
<dbReference type="GeneID" id="19173438"/>
<dbReference type="RefSeq" id="XP_007737638.1">
    <property type="nucleotide sequence ID" value="XM_007739448.1"/>
</dbReference>
<keyword evidence="2" id="KW-1185">Reference proteome</keyword>
<sequence length="745" mass="81547">MSPTAAYPVSTLLAGSTLQDLAKRDGDIPLANNYALVCEDKPGTELCRKSPYLYYCKDSGRLARYSSGMDVLFCSKNCQCINLSPKTCIDRLFIKAHCYVADGIARTVNGTSLGSVEDAEILPDGTLDFSQPEISTVSDGQPEVSTVSDGSHAVAKRDSAAAEHSYALVCGNRDWTSICQKSSYGYYCTSNGALRNTGKEVSFCEEACECVDLNPKPKCILSPYIAAVCSVKDEVAYNDEGQILGHIADASIYPNGTIDFTSSTIASRDVDNAGDWVLLCYNPHHTRTCNSSPFRYACNKNNFTSTAQDPVCDEICKCSASSSMYKCISRENFQTRCHIEEDKVYEINGTLMGNLLGHLDDAVIQPDSTIDFSADTGKIAATKDLSEAVVQHQSIVDISATPVKRADEHKDHWVLFCGNRPRTVTCGSSPISYGCNQSLVVHPQKEDDFVCDQNCHCINQWPYQPCTTKSNNAFCAVQDGIVFNPNGTVLGLLAEAYVHPNGTLDFSQLPVKREVASRSSELFHMHCLGYDGTEDDSLTEFCTDNGYVCRAGLDDALVHLQHGSQYLEQCSSQCHCPRPFSHRSTMPIDERSDFSQYSTSEIEVMESNITAPPSGVPSQYSDIYQLDCGNRRDGPVFCSSSDLGYFCLSNGTVARSSTEDNEAVTWCDFYCKCIFRHPVPCVNEWNIPLCQELSDGTIRDASNLSTVIGTINSAWVMPNGSLLLDRGMPYVAENTNVTQAKPPAN</sequence>
<organism evidence="1 2">
    <name type="scientific">Capronia epimyces CBS 606.96</name>
    <dbReference type="NCBI Taxonomy" id="1182542"/>
    <lineage>
        <taxon>Eukaryota</taxon>
        <taxon>Fungi</taxon>
        <taxon>Dikarya</taxon>
        <taxon>Ascomycota</taxon>
        <taxon>Pezizomycotina</taxon>
        <taxon>Eurotiomycetes</taxon>
        <taxon>Chaetothyriomycetidae</taxon>
        <taxon>Chaetothyriales</taxon>
        <taxon>Herpotrichiellaceae</taxon>
        <taxon>Capronia</taxon>
    </lineage>
</organism>
<evidence type="ECO:0000313" key="1">
    <source>
        <dbReference type="EMBL" id="EXJ78193.1"/>
    </source>
</evidence>
<accession>W9XDA2</accession>
<dbReference type="AlphaFoldDB" id="W9XDA2"/>
<dbReference type="EMBL" id="AMGY01000009">
    <property type="protein sequence ID" value="EXJ78193.1"/>
    <property type="molecule type" value="Genomic_DNA"/>
</dbReference>
<gene>
    <name evidence="1" type="ORF">A1O3_09354</name>
</gene>
<dbReference type="HOGENOM" id="CLU_332337_0_0_1"/>
<proteinExistence type="predicted"/>
<comment type="caution">
    <text evidence="1">The sequence shown here is derived from an EMBL/GenBank/DDBJ whole genome shotgun (WGS) entry which is preliminary data.</text>
</comment>